<dbReference type="Bgee" id="ENSORLG00000014115">
    <property type="expression patterns" value="Expressed in brain and 14 other cell types or tissues"/>
</dbReference>
<feature type="domain" description="SS18 N-terminal" evidence="2">
    <location>
        <begin position="13"/>
        <end position="70"/>
    </location>
</feature>
<evidence type="ECO:0000313" key="3">
    <source>
        <dbReference type="Ensembl" id="ENSORLP00000032982.1"/>
    </source>
</evidence>
<sequence length="94" mass="10772">MSIVFVPKKLRGKAKVNQETIQRLLDENDQLVRCITEYMQKGRAVECVQYQQILHRNLVYLATIADASPDGMTPSLETRVSCPECLQVYLEDID</sequence>
<dbReference type="AlphaFoldDB" id="A0A3B3HM69"/>
<dbReference type="Proteomes" id="UP000001038">
    <property type="component" value="Chromosome 3"/>
</dbReference>
<evidence type="ECO:0000256" key="1">
    <source>
        <dbReference type="ARBA" id="ARBA00007945"/>
    </source>
</evidence>
<accession>A0A3B3HM69</accession>
<reference evidence="3" key="2">
    <citation type="submission" date="2025-08" db="UniProtKB">
        <authorList>
            <consortium name="Ensembl"/>
        </authorList>
    </citation>
    <scope>IDENTIFICATION</scope>
    <source>
        <strain evidence="3">Hd-rR</strain>
    </source>
</reference>
<reference evidence="3" key="3">
    <citation type="submission" date="2025-09" db="UniProtKB">
        <authorList>
            <consortium name="Ensembl"/>
        </authorList>
    </citation>
    <scope>IDENTIFICATION</scope>
    <source>
        <strain evidence="3">Hd-rR</strain>
    </source>
</reference>
<proteinExistence type="inferred from homology"/>
<keyword evidence="4" id="KW-1185">Reference proteome</keyword>
<name>A0A3B3HM69_ORYLA</name>
<gene>
    <name evidence="3" type="primary">SS18L2</name>
    <name evidence="3" type="synonym">ss18l2</name>
</gene>
<dbReference type="GeneTree" id="ENSGT00940000160407"/>
<evidence type="ECO:0000259" key="2">
    <source>
        <dbReference type="Pfam" id="PF05030"/>
    </source>
</evidence>
<protein>
    <submittedName>
        <fullName evidence="3">Ss18, like 2</fullName>
    </submittedName>
</protein>
<dbReference type="Pfam" id="PF05030">
    <property type="entry name" value="SSXT"/>
    <property type="match status" value="1"/>
</dbReference>
<dbReference type="InterPro" id="IPR007726">
    <property type="entry name" value="SS18_N"/>
</dbReference>
<reference evidence="3 4" key="1">
    <citation type="journal article" date="2007" name="Nature">
        <title>The medaka draft genome and insights into vertebrate genome evolution.</title>
        <authorList>
            <person name="Kasahara M."/>
            <person name="Naruse K."/>
            <person name="Sasaki S."/>
            <person name="Nakatani Y."/>
            <person name="Qu W."/>
            <person name="Ahsan B."/>
            <person name="Yamada T."/>
            <person name="Nagayasu Y."/>
            <person name="Doi K."/>
            <person name="Kasai Y."/>
            <person name="Jindo T."/>
            <person name="Kobayashi D."/>
            <person name="Shimada A."/>
            <person name="Toyoda A."/>
            <person name="Kuroki Y."/>
            <person name="Fujiyama A."/>
            <person name="Sasaki T."/>
            <person name="Shimizu A."/>
            <person name="Asakawa S."/>
            <person name="Shimizu N."/>
            <person name="Hashimoto S."/>
            <person name="Yang J."/>
            <person name="Lee Y."/>
            <person name="Matsushima K."/>
            <person name="Sugano S."/>
            <person name="Sakaizumi M."/>
            <person name="Narita T."/>
            <person name="Ohishi K."/>
            <person name="Haga S."/>
            <person name="Ohta F."/>
            <person name="Nomoto H."/>
            <person name="Nogata K."/>
            <person name="Morishita T."/>
            <person name="Endo T."/>
            <person name="Shin-I T."/>
            <person name="Takeda H."/>
            <person name="Morishita S."/>
            <person name="Kohara Y."/>
        </authorList>
    </citation>
    <scope>NUCLEOTIDE SEQUENCE [LARGE SCALE GENOMIC DNA]</scope>
    <source>
        <strain evidence="3 4">Hd-rR</strain>
    </source>
</reference>
<dbReference type="Ensembl" id="ENSORLT00000046334.1">
    <property type="protein sequence ID" value="ENSORLP00000032982.1"/>
    <property type="gene ID" value="ENSORLG00000014115.2"/>
</dbReference>
<comment type="similarity">
    <text evidence="1">Belongs to the SS18 family.</text>
</comment>
<organism evidence="3 4">
    <name type="scientific">Oryzias latipes</name>
    <name type="common">Japanese rice fish</name>
    <name type="synonym">Japanese killifish</name>
    <dbReference type="NCBI Taxonomy" id="8090"/>
    <lineage>
        <taxon>Eukaryota</taxon>
        <taxon>Metazoa</taxon>
        <taxon>Chordata</taxon>
        <taxon>Craniata</taxon>
        <taxon>Vertebrata</taxon>
        <taxon>Euteleostomi</taxon>
        <taxon>Actinopterygii</taxon>
        <taxon>Neopterygii</taxon>
        <taxon>Teleostei</taxon>
        <taxon>Neoteleostei</taxon>
        <taxon>Acanthomorphata</taxon>
        <taxon>Ovalentaria</taxon>
        <taxon>Atherinomorphae</taxon>
        <taxon>Beloniformes</taxon>
        <taxon>Adrianichthyidae</taxon>
        <taxon>Oryziinae</taxon>
        <taxon>Oryzias</taxon>
    </lineage>
</organism>
<evidence type="ECO:0000313" key="4">
    <source>
        <dbReference type="Proteomes" id="UP000001038"/>
    </source>
</evidence>